<dbReference type="SUPFAM" id="SSF48452">
    <property type="entry name" value="TPR-like"/>
    <property type="match status" value="1"/>
</dbReference>
<sequence length="157" mass="18297">MLKKILFWLVIIALIGTVNAEENCSSIERLTQNLTENESKNSGFVYYEAGKCYKEKKDYEKAINSYIISAEILKNISEYNYSGISYFSAGDCYKELNDLNNSLKYYLLATENFVKTENYEYVATSYLMAGECYYKQRDCNNTGKYYLLGAGYYKRYK</sequence>
<organism evidence="1">
    <name type="scientific">groundwater metagenome</name>
    <dbReference type="NCBI Taxonomy" id="717931"/>
    <lineage>
        <taxon>unclassified sequences</taxon>
        <taxon>metagenomes</taxon>
        <taxon>ecological metagenomes</taxon>
    </lineage>
</organism>
<accession>A0A098EFH0</accession>
<dbReference type="EMBL" id="CCXY01000412">
    <property type="protein sequence ID" value="CEG13780.1"/>
    <property type="molecule type" value="Genomic_DNA"/>
</dbReference>
<protein>
    <recommendedName>
        <fullName evidence="2">Tetratricopeptide repeat protein</fullName>
    </recommendedName>
</protein>
<dbReference type="SMART" id="SM00028">
    <property type="entry name" value="TPR"/>
    <property type="match status" value="2"/>
</dbReference>
<gene>
    <name evidence="1" type="ORF">MSIBF_A490001</name>
</gene>
<dbReference type="InterPro" id="IPR011990">
    <property type="entry name" value="TPR-like_helical_dom_sf"/>
</dbReference>
<dbReference type="Pfam" id="PF14938">
    <property type="entry name" value="SNAP"/>
    <property type="match status" value="1"/>
</dbReference>
<dbReference type="InterPro" id="IPR019734">
    <property type="entry name" value="TPR_rpt"/>
</dbReference>
<proteinExistence type="predicted"/>
<reference evidence="1" key="1">
    <citation type="submission" date="2014-09" db="EMBL/GenBank/DDBJ databases">
        <authorList>
            <person name="Probst J Alexander"/>
        </authorList>
    </citation>
    <scope>NUCLEOTIDE SEQUENCE</scope>
</reference>
<dbReference type="Gene3D" id="1.25.40.10">
    <property type="entry name" value="Tetratricopeptide repeat domain"/>
    <property type="match status" value="1"/>
</dbReference>
<evidence type="ECO:0000313" key="1">
    <source>
        <dbReference type="EMBL" id="CEG13780.1"/>
    </source>
</evidence>
<dbReference type="AlphaFoldDB" id="A0A098EFH0"/>
<evidence type="ECO:0008006" key="2">
    <source>
        <dbReference type="Google" id="ProtNLM"/>
    </source>
</evidence>
<name>A0A098EFH0_9ZZZZ</name>